<gene>
    <name evidence="1" type="ORF">BV22DRAFT_1040649</name>
</gene>
<evidence type="ECO:0000313" key="2">
    <source>
        <dbReference type="Proteomes" id="UP000790709"/>
    </source>
</evidence>
<protein>
    <submittedName>
        <fullName evidence="1">Uncharacterized protein</fullName>
    </submittedName>
</protein>
<sequence length="474" mass="50829">MAASTWTSLPTEMQLSVITLLSKHDTRSLSITSRASHSLCLPALYHDVSIPSAAALRIFPVAYASHTRRLSVNTKTGQRVPVTDALAALLRSCTRLQSLSLSLAAPLSAQTIIPAFSGLICLDNFEIGCWGREEDACLSERLVVALALSLPSLTHLKVSHVSRSALHVDPTTAPFDVPLALHDDDVVLPENPAADLSLPALLRIPTLKSLEVHDTWLGCDTEFTCDTPLPLATPLALPSDTPLRCDTSLAGIPSPQCTSPSLQRLVLTGSMYHQSSSAPSAWLARIEHIDHLELGSPVSLLPPTPVDEQAPWRAAFGDYPTASFVDEAEEFADEESTSNDAPKRRSRSRSRSRSSQPPLPLPLPSITHLHIDAASFPLDALRETMDVLAACGLVSVSVGYTSPVDAPREAFAFDAKACAKAPVDTSDFATQCALEDLEDWREAIDALLLVSSPASQLRSVQVALAPGVAARWEL</sequence>
<dbReference type="EMBL" id="MU266638">
    <property type="protein sequence ID" value="KAH7919690.1"/>
    <property type="molecule type" value="Genomic_DNA"/>
</dbReference>
<keyword evidence="2" id="KW-1185">Reference proteome</keyword>
<organism evidence="1 2">
    <name type="scientific">Leucogyrophana mollusca</name>
    <dbReference type="NCBI Taxonomy" id="85980"/>
    <lineage>
        <taxon>Eukaryota</taxon>
        <taxon>Fungi</taxon>
        <taxon>Dikarya</taxon>
        <taxon>Basidiomycota</taxon>
        <taxon>Agaricomycotina</taxon>
        <taxon>Agaricomycetes</taxon>
        <taxon>Agaricomycetidae</taxon>
        <taxon>Boletales</taxon>
        <taxon>Boletales incertae sedis</taxon>
        <taxon>Leucogyrophana</taxon>
    </lineage>
</organism>
<name>A0ACB8B1Z3_9AGAM</name>
<dbReference type="Proteomes" id="UP000790709">
    <property type="component" value="Unassembled WGS sequence"/>
</dbReference>
<reference evidence="1" key="1">
    <citation type="journal article" date="2021" name="New Phytol.">
        <title>Evolutionary innovations through gain and loss of genes in the ectomycorrhizal Boletales.</title>
        <authorList>
            <person name="Wu G."/>
            <person name="Miyauchi S."/>
            <person name="Morin E."/>
            <person name="Kuo A."/>
            <person name="Drula E."/>
            <person name="Varga T."/>
            <person name="Kohler A."/>
            <person name="Feng B."/>
            <person name="Cao Y."/>
            <person name="Lipzen A."/>
            <person name="Daum C."/>
            <person name="Hundley H."/>
            <person name="Pangilinan J."/>
            <person name="Johnson J."/>
            <person name="Barry K."/>
            <person name="LaButti K."/>
            <person name="Ng V."/>
            <person name="Ahrendt S."/>
            <person name="Min B."/>
            <person name="Choi I.G."/>
            <person name="Park H."/>
            <person name="Plett J.M."/>
            <person name="Magnuson J."/>
            <person name="Spatafora J.W."/>
            <person name="Nagy L.G."/>
            <person name="Henrissat B."/>
            <person name="Grigoriev I.V."/>
            <person name="Yang Z.L."/>
            <person name="Xu J."/>
            <person name="Martin F.M."/>
        </authorList>
    </citation>
    <scope>NUCLEOTIDE SEQUENCE</scope>
    <source>
        <strain evidence="1">KUC20120723A-06</strain>
    </source>
</reference>
<evidence type="ECO:0000313" key="1">
    <source>
        <dbReference type="EMBL" id="KAH7919690.1"/>
    </source>
</evidence>
<proteinExistence type="predicted"/>
<comment type="caution">
    <text evidence="1">The sequence shown here is derived from an EMBL/GenBank/DDBJ whole genome shotgun (WGS) entry which is preliminary data.</text>
</comment>
<accession>A0ACB8B1Z3</accession>